<evidence type="ECO:0000313" key="3">
    <source>
        <dbReference type="Proteomes" id="UP000620156"/>
    </source>
</evidence>
<name>A0A918BPR8_9ACTN</name>
<evidence type="ECO:0000256" key="1">
    <source>
        <dbReference type="SAM" id="MobiDB-lite"/>
    </source>
</evidence>
<dbReference type="EMBL" id="BMQK01000019">
    <property type="protein sequence ID" value="GGQ82283.1"/>
    <property type="molecule type" value="Genomic_DNA"/>
</dbReference>
<evidence type="ECO:0000313" key="2">
    <source>
        <dbReference type="EMBL" id="GGQ82283.1"/>
    </source>
</evidence>
<reference evidence="2" key="2">
    <citation type="submission" date="2020-09" db="EMBL/GenBank/DDBJ databases">
        <authorList>
            <person name="Sun Q."/>
            <person name="Ohkuma M."/>
        </authorList>
    </citation>
    <scope>NUCLEOTIDE SEQUENCE</scope>
    <source>
        <strain evidence="2">JCM 3131</strain>
    </source>
</reference>
<organism evidence="2 3">
    <name type="scientific">Streptomyces ruber</name>
    <dbReference type="NCBI Taxonomy" id="83378"/>
    <lineage>
        <taxon>Bacteria</taxon>
        <taxon>Bacillati</taxon>
        <taxon>Actinomycetota</taxon>
        <taxon>Actinomycetes</taxon>
        <taxon>Kitasatosporales</taxon>
        <taxon>Streptomycetaceae</taxon>
        <taxon>Streptomyces</taxon>
    </lineage>
</organism>
<keyword evidence="3" id="KW-1185">Reference proteome</keyword>
<sequence>MRVVSGLGDRLARTGPDGVPRAICQALPLPYAAVLTVVRGRYNGAAVAGGAAGDGPARHRPDPAAAAVAEADRRRP</sequence>
<gene>
    <name evidence="2" type="ORF">GCM10010145_60000</name>
</gene>
<reference evidence="2" key="1">
    <citation type="journal article" date="2014" name="Int. J. Syst. Evol. Microbiol.">
        <title>Complete genome sequence of Corynebacterium casei LMG S-19264T (=DSM 44701T), isolated from a smear-ripened cheese.</title>
        <authorList>
            <consortium name="US DOE Joint Genome Institute (JGI-PGF)"/>
            <person name="Walter F."/>
            <person name="Albersmeier A."/>
            <person name="Kalinowski J."/>
            <person name="Ruckert C."/>
        </authorList>
    </citation>
    <scope>NUCLEOTIDE SEQUENCE</scope>
    <source>
        <strain evidence="2">JCM 3131</strain>
    </source>
</reference>
<dbReference type="Proteomes" id="UP000620156">
    <property type="component" value="Unassembled WGS sequence"/>
</dbReference>
<proteinExistence type="predicted"/>
<feature type="region of interest" description="Disordered" evidence="1">
    <location>
        <begin position="48"/>
        <end position="76"/>
    </location>
</feature>
<dbReference type="AlphaFoldDB" id="A0A918BPR8"/>
<accession>A0A918BPR8</accession>
<comment type="caution">
    <text evidence="2">The sequence shown here is derived from an EMBL/GenBank/DDBJ whole genome shotgun (WGS) entry which is preliminary data.</text>
</comment>
<protein>
    <submittedName>
        <fullName evidence="2">Uncharacterized protein</fullName>
    </submittedName>
</protein>